<dbReference type="NCBIfam" id="NF045542">
    <property type="entry name" value="Clp_rel_HeadMat"/>
    <property type="match status" value="1"/>
</dbReference>
<sequence length="356" mass="37306">MAASLKNGELTLTGDVGDFLFGDGFTHGDVVEALGQVDEAAPLTVYLNSGGGYASEGAAIHALLSRRAGTTNIVVDGVAASAASLIAMAGDTVTMSAGSVLMIHDPSGFTAGTADDHNKTVEALEALATSYARVYAAKCGKTEDECRAIMKAERWYSPDEAVAEGFADGTSDDKAKPVAAFDYRAYAQAPQRLKALASKKNWRLQDAKHQAAASASASPRQRREHSMTDPTTAEATATLEKAKLDAGKDAVARYKARRDSVMAMEEAKGREALAEALVDSDMPEDQIKAMLAKAPAGAPTTRTSEFEARMRANGNPNVGADAPEAAAEAAKPRTIDSQAIFAKRQAAVDAARARKH</sequence>
<reference evidence="8 9" key="1">
    <citation type="submission" date="2016-10" db="EMBL/GenBank/DDBJ databases">
        <authorList>
            <person name="de Groot N.N."/>
        </authorList>
    </citation>
    <scope>NUCLEOTIDE SEQUENCE [LARGE SCALE GENOMIC DNA]</scope>
    <source>
        <strain evidence="8 9">A52C2</strain>
    </source>
</reference>
<evidence type="ECO:0000256" key="1">
    <source>
        <dbReference type="ARBA" id="ARBA00007039"/>
    </source>
</evidence>
<accession>A0A1H9QA91</accession>
<dbReference type="SUPFAM" id="SSF52096">
    <property type="entry name" value="ClpP/crotonase"/>
    <property type="match status" value="1"/>
</dbReference>
<dbReference type="Proteomes" id="UP000199647">
    <property type="component" value="Unassembled WGS sequence"/>
</dbReference>
<dbReference type="EMBL" id="FOFG01000026">
    <property type="protein sequence ID" value="SER57328.1"/>
    <property type="molecule type" value="Genomic_DNA"/>
</dbReference>
<proteinExistence type="inferred from homology"/>
<evidence type="ECO:0000256" key="6">
    <source>
        <dbReference type="RuleBase" id="RU003567"/>
    </source>
</evidence>
<dbReference type="InterPro" id="IPR023562">
    <property type="entry name" value="ClpP/TepA"/>
</dbReference>
<keyword evidence="5" id="KW-0720">Serine protease</keyword>
<dbReference type="AlphaFoldDB" id="A0A1H9QA91"/>
<evidence type="ECO:0000256" key="5">
    <source>
        <dbReference type="ARBA" id="ARBA00022825"/>
    </source>
</evidence>
<keyword evidence="4" id="KW-0378">Hydrolase</keyword>
<organism evidence="8 9">
    <name type="scientific">Faunimonas pinastri</name>
    <dbReference type="NCBI Taxonomy" id="1855383"/>
    <lineage>
        <taxon>Bacteria</taxon>
        <taxon>Pseudomonadati</taxon>
        <taxon>Pseudomonadota</taxon>
        <taxon>Alphaproteobacteria</taxon>
        <taxon>Hyphomicrobiales</taxon>
        <taxon>Afifellaceae</taxon>
        <taxon>Faunimonas</taxon>
    </lineage>
</organism>
<dbReference type="Gene3D" id="3.90.226.10">
    <property type="entry name" value="2-enoyl-CoA Hydratase, Chain A, domain 1"/>
    <property type="match status" value="1"/>
</dbReference>
<dbReference type="PANTHER" id="PTHR10381:SF70">
    <property type="entry name" value="ATP-DEPENDENT CLP PROTEASE PROTEOLYTIC SUBUNIT"/>
    <property type="match status" value="1"/>
</dbReference>
<dbReference type="OrthoDB" id="9806592at2"/>
<protein>
    <recommendedName>
        <fullName evidence="6">ATP-dependent Clp protease proteolytic subunit</fullName>
    </recommendedName>
</protein>
<comment type="similarity">
    <text evidence="1 6">Belongs to the peptidase S14 family.</text>
</comment>
<dbReference type="RefSeq" id="WP_092499817.1">
    <property type="nucleotide sequence ID" value="NZ_FOFG01000026.1"/>
</dbReference>
<dbReference type="PRINTS" id="PR00127">
    <property type="entry name" value="CLPPROTEASEP"/>
</dbReference>
<feature type="region of interest" description="Disordered" evidence="7">
    <location>
        <begin position="204"/>
        <end position="233"/>
    </location>
</feature>
<keyword evidence="9" id="KW-1185">Reference proteome</keyword>
<keyword evidence="3 8" id="KW-0645">Protease</keyword>
<dbReference type="Pfam" id="PF00574">
    <property type="entry name" value="CLP_protease"/>
    <property type="match status" value="1"/>
</dbReference>
<dbReference type="InterPro" id="IPR029045">
    <property type="entry name" value="ClpP/crotonase-like_dom_sf"/>
</dbReference>
<keyword evidence="2" id="KW-0963">Cytoplasm</keyword>
<dbReference type="STRING" id="1855383.SAMN05216548_12624"/>
<evidence type="ECO:0000313" key="9">
    <source>
        <dbReference type="Proteomes" id="UP000199647"/>
    </source>
</evidence>
<dbReference type="InterPro" id="IPR001907">
    <property type="entry name" value="ClpP"/>
</dbReference>
<dbReference type="GO" id="GO:0009368">
    <property type="term" value="C:endopeptidase Clp complex"/>
    <property type="evidence" value="ECO:0007669"/>
    <property type="project" value="TreeGrafter"/>
</dbReference>
<dbReference type="GO" id="GO:0004176">
    <property type="term" value="F:ATP-dependent peptidase activity"/>
    <property type="evidence" value="ECO:0007669"/>
    <property type="project" value="InterPro"/>
</dbReference>
<evidence type="ECO:0000256" key="7">
    <source>
        <dbReference type="SAM" id="MobiDB-lite"/>
    </source>
</evidence>
<feature type="region of interest" description="Disordered" evidence="7">
    <location>
        <begin position="312"/>
        <end position="332"/>
    </location>
</feature>
<dbReference type="GO" id="GO:0051117">
    <property type="term" value="F:ATPase binding"/>
    <property type="evidence" value="ECO:0007669"/>
    <property type="project" value="TreeGrafter"/>
</dbReference>
<dbReference type="CDD" id="cd07016">
    <property type="entry name" value="S14_ClpP_1"/>
    <property type="match status" value="1"/>
</dbReference>
<evidence type="ECO:0000313" key="8">
    <source>
        <dbReference type="EMBL" id="SER57328.1"/>
    </source>
</evidence>
<gene>
    <name evidence="8" type="ORF">SAMN05216548_12624</name>
</gene>
<dbReference type="GO" id="GO:0004252">
    <property type="term" value="F:serine-type endopeptidase activity"/>
    <property type="evidence" value="ECO:0007669"/>
    <property type="project" value="InterPro"/>
</dbReference>
<dbReference type="PANTHER" id="PTHR10381">
    <property type="entry name" value="ATP-DEPENDENT CLP PROTEASE PROTEOLYTIC SUBUNIT"/>
    <property type="match status" value="1"/>
</dbReference>
<evidence type="ECO:0000256" key="4">
    <source>
        <dbReference type="ARBA" id="ARBA00022801"/>
    </source>
</evidence>
<evidence type="ECO:0000256" key="3">
    <source>
        <dbReference type="ARBA" id="ARBA00022670"/>
    </source>
</evidence>
<evidence type="ECO:0000256" key="2">
    <source>
        <dbReference type="ARBA" id="ARBA00022490"/>
    </source>
</evidence>
<name>A0A1H9QA91_9HYPH</name>
<feature type="compositionally biased region" description="Low complexity" evidence="7">
    <location>
        <begin position="320"/>
        <end position="329"/>
    </location>
</feature>
<dbReference type="GO" id="GO:0006515">
    <property type="term" value="P:protein quality control for misfolded or incompletely synthesized proteins"/>
    <property type="evidence" value="ECO:0007669"/>
    <property type="project" value="TreeGrafter"/>
</dbReference>